<dbReference type="PROSITE" id="PS00194">
    <property type="entry name" value="THIOREDOXIN_1"/>
    <property type="match status" value="1"/>
</dbReference>
<comment type="similarity">
    <text evidence="1">Belongs to the thioredoxin family.</text>
</comment>
<keyword evidence="4" id="KW-0249">Electron transport</keyword>
<dbReference type="Gene3D" id="3.40.30.10">
    <property type="entry name" value="Glutaredoxin"/>
    <property type="match status" value="1"/>
</dbReference>
<dbReference type="InterPro" id="IPR005746">
    <property type="entry name" value="Thioredoxin"/>
</dbReference>
<dbReference type="InterPro" id="IPR013766">
    <property type="entry name" value="Thioredoxin_domain"/>
</dbReference>
<dbReference type="Proteomes" id="UP000664293">
    <property type="component" value="Unassembled WGS sequence"/>
</dbReference>
<dbReference type="PROSITE" id="PS51352">
    <property type="entry name" value="THIOREDOXIN_2"/>
    <property type="match status" value="1"/>
</dbReference>
<dbReference type="InterPro" id="IPR049299">
    <property type="entry name" value="Thio2_N"/>
</dbReference>
<gene>
    <name evidence="9" type="primary">trxC</name>
    <name evidence="9" type="ORF">JF535_11225</name>
</gene>
<dbReference type="Pfam" id="PF21352">
    <property type="entry name" value="Zn_ribbon_Thio2"/>
    <property type="match status" value="1"/>
</dbReference>
<dbReference type="Gene3D" id="2.30.30.380">
    <property type="entry name" value="Zn-finger domain of Sec23/24"/>
    <property type="match status" value="1"/>
</dbReference>
<name>A0ABS3E7Z4_9GAMM</name>
<dbReference type="PANTHER" id="PTHR45663">
    <property type="entry name" value="GEO12009P1"/>
    <property type="match status" value="1"/>
</dbReference>
<sequence length="149" mass="16540">MTNSNPIQILCPACAAVNRVPGHRLGDGPRCGKCREPLITGQPINGTDRNFQRMIQKSDLPVVVDFWASWCGPCQQFAPVFSQVAAELATQAMFVKLDTEANQQTASSYQIRSIPTLMLFHRGREVARLSGALPRSQFVQWLQQNLPSN</sequence>
<dbReference type="PANTHER" id="PTHR45663:SF40">
    <property type="entry name" value="THIOREDOXIN 2"/>
    <property type="match status" value="1"/>
</dbReference>
<proteinExistence type="inferred from homology"/>
<dbReference type="SUPFAM" id="SSF52833">
    <property type="entry name" value="Thioredoxin-like"/>
    <property type="match status" value="1"/>
</dbReference>
<keyword evidence="6" id="KW-0676">Redox-active center</keyword>
<keyword evidence="10" id="KW-1185">Reference proteome</keyword>
<keyword evidence="5" id="KW-1015">Disulfide bond</keyword>
<evidence type="ECO:0000313" key="10">
    <source>
        <dbReference type="Proteomes" id="UP000664293"/>
    </source>
</evidence>
<keyword evidence="3" id="KW-0479">Metal-binding</keyword>
<evidence type="ECO:0000259" key="8">
    <source>
        <dbReference type="PROSITE" id="PS51352"/>
    </source>
</evidence>
<dbReference type="NCBIfam" id="NF008229">
    <property type="entry name" value="PRK10996.1"/>
    <property type="match status" value="1"/>
</dbReference>
<evidence type="ECO:0000256" key="6">
    <source>
        <dbReference type="ARBA" id="ARBA00023284"/>
    </source>
</evidence>
<organism evidence="9 10">
    <name type="scientific">Microbulbifer salipaludis</name>
    <dbReference type="NCBI Taxonomy" id="187980"/>
    <lineage>
        <taxon>Bacteria</taxon>
        <taxon>Pseudomonadati</taxon>
        <taxon>Pseudomonadota</taxon>
        <taxon>Gammaproteobacteria</taxon>
        <taxon>Cellvibrionales</taxon>
        <taxon>Microbulbiferaceae</taxon>
        <taxon>Microbulbifer</taxon>
    </lineage>
</organism>
<dbReference type="NCBIfam" id="TIGR01068">
    <property type="entry name" value="thioredoxin"/>
    <property type="match status" value="1"/>
</dbReference>
<feature type="domain" description="Thioredoxin" evidence="8">
    <location>
        <begin position="29"/>
        <end position="147"/>
    </location>
</feature>
<evidence type="ECO:0000256" key="5">
    <source>
        <dbReference type="ARBA" id="ARBA00023157"/>
    </source>
</evidence>
<evidence type="ECO:0000256" key="3">
    <source>
        <dbReference type="ARBA" id="ARBA00022723"/>
    </source>
</evidence>
<evidence type="ECO:0000256" key="2">
    <source>
        <dbReference type="ARBA" id="ARBA00022448"/>
    </source>
</evidence>
<dbReference type="RefSeq" id="WP_207002114.1">
    <property type="nucleotide sequence ID" value="NZ_JAEKJR010000002.1"/>
</dbReference>
<comment type="caution">
    <text evidence="9">The sequence shown here is derived from an EMBL/GenBank/DDBJ whole genome shotgun (WGS) entry which is preliminary data.</text>
</comment>
<evidence type="ECO:0000256" key="4">
    <source>
        <dbReference type="ARBA" id="ARBA00022982"/>
    </source>
</evidence>
<evidence type="ECO:0000313" key="9">
    <source>
        <dbReference type="EMBL" id="MBN8431423.1"/>
    </source>
</evidence>
<dbReference type="PRINTS" id="PR00421">
    <property type="entry name" value="THIOREDOXIN"/>
</dbReference>
<reference evidence="9 10" key="1">
    <citation type="submission" date="2020-12" db="EMBL/GenBank/DDBJ databases">
        <title>Oil enriched cultivation method for isolating marine PHA-producing bacteria.</title>
        <authorList>
            <person name="Zheng W."/>
            <person name="Yu S."/>
            <person name="Huang Y."/>
        </authorList>
    </citation>
    <scope>NUCLEOTIDE SEQUENCE [LARGE SCALE GENOMIC DNA]</scope>
    <source>
        <strain evidence="9 10">SN0-2</strain>
    </source>
</reference>
<dbReference type="EMBL" id="JAEKJR010000002">
    <property type="protein sequence ID" value="MBN8431423.1"/>
    <property type="molecule type" value="Genomic_DNA"/>
</dbReference>
<protein>
    <recommendedName>
        <fullName evidence="7">Thioredoxin</fullName>
    </recommendedName>
</protein>
<dbReference type="Pfam" id="PF00085">
    <property type="entry name" value="Thioredoxin"/>
    <property type="match status" value="1"/>
</dbReference>
<evidence type="ECO:0000256" key="7">
    <source>
        <dbReference type="NCBIfam" id="TIGR01068"/>
    </source>
</evidence>
<keyword evidence="2" id="KW-0813">Transport</keyword>
<evidence type="ECO:0000256" key="1">
    <source>
        <dbReference type="ARBA" id="ARBA00008987"/>
    </source>
</evidence>
<dbReference type="InterPro" id="IPR036249">
    <property type="entry name" value="Thioredoxin-like_sf"/>
</dbReference>
<accession>A0ABS3E7Z4</accession>
<dbReference type="CDD" id="cd02947">
    <property type="entry name" value="TRX_family"/>
    <property type="match status" value="1"/>
</dbReference>
<dbReference type="InterPro" id="IPR017937">
    <property type="entry name" value="Thioredoxin_CS"/>
</dbReference>